<evidence type="ECO:0000313" key="4">
    <source>
        <dbReference type="Proteomes" id="UP000002066"/>
    </source>
</evidence>
<feature type="transmembrane region" description="Helical" evidence="2">
    <location>
        <begin position="197"/>
        <end position="215"/>
    </location>
</feature>
<sequence length="618" mass="67916">MTDPQGPPPSPVPEPRRPAPPPSGPGSTLRQLVRSQAGNRPGSATDYLRGAAHLDRWFRDAVIKELAENPHRLPPPSYGMDLAAVLKECFLARREVATRALLLLVPPVLMLPVSPAGSIVPLLLVLFVQLVRTALRRLKDTLGRRREPDGGPGSRSGQGVVTLLLLLVLVWALWNVIRLSQAALNALASGFAGESRHLVAILLVLAGWTAVASVYRYRMEHRLYALAVGRGTEHPDPPAAAARLAEIRAQQADPDVVYSDYAPFVGAGIELDHWSFAIELVPDLEKRGDGVTDRRAAFNVPEVHARIRRELLRFGEGESYPGDRLRGLQVDDYVMKSGKRLGPSSDWSGSGPGTPFHAMAPAARREAADMLRTSQDGPAGETWWPDSLDVFAEERLRHYLTVRVGSWGDEVVLTVFSRVQMQGGLLFLESRAFLLPPIARAYHLIDDILPPRDTKDWTDLIGSAFTSAFSMVADAPADLSASSRTKTRTARSTFWYDRMCKTDRPVDHGPAYSVRELAAEPHYQQLFQEMDVHRFLKSVQTRTVTAVRLSLSDAGYRTSEYDARTTVLFDRSVHVHGTLHGNVQTGDHSRADHRNVTTPQPQVGPTAGGGTTASNQRS</sequence>
<gene>
    <name evidence="3" type="ordered locus">Sfla_2779</name>
</gene>
<evidence type="ECO:0000256" key="2">
    <source>
        <dbReference type="SAM" id="Phobius"/>
    </source>
</evidence>
<dbReference type="OrthoDB" id="3078176at2"/>
<keyword evidence="2" id="KW-1133">Transmembrane helix</keyword>
<feature type="transmembrane region" description="Helical" evidence="2">
    <location>
        <begin position="156"/>
        <end position="177"/>
    </location>
</feature>
<protein>
    <submittedName>
        <fullName evidence="3">Uncharacterized protein</fullName>
    </submittedName>
</protein>
<keyword evidence="2" id="KW-0472">Membrane</keyword>
<name>A0A8D3WGJ0_STRFA</name>
<reference evidence="3 4" key="1">
    <citation type="submission" date="2011-01" db="EMBL/GenBank/DDBJ databases">
        <title>Complete sequence of chromosome of Streptomyces flavogriseus ATCC 33331.</title>
        <authorList>
            <consortium name="US DOE Joint Genome Institute"/>
            <person name="Lucas S."/>
            <person name="Copeland A."/>
            <person name="Lapidus A."/>
            <person name="Cheng J.-F."/>
            <person name="Goodwin L."/>
            <person name="Pitluck S."/>
            <person name="Davenport K."/>
            <person name="Detter J.C."/>
            <person name="Han C."/>
            <person name="Tapia R."/>
            <person name="Land M."/>
            <person name="Hauser L."/>
            <person name="Kyrpides N."/>
            <person name="Ivanova N."/>
            <person name="Ovchinnikova G."/>
            <person name="Pagani I."/>
            <person name="Brumm P."/>
            <person name="Mead D."/>
            <person name="Woyke T."/>
        </authorList>
    </citation>
    <scope>NUCLEOTIDE SEQUENCE [LARGE SCALE GENOMIC DNA]</scope>
    <source>
        <strain evidence="4">ATCC 33331 / IAF-45CD</strain>
    </source>
</reference>
<feature type="transmembrane region" description="Helical" evidence="2">
    <location>
        <begin position="119"/>
        <end position="135"/>
    </location>
</feature>
<feature type="region of interest" description="Disordered" evidence="1">
    <location>
        <begin position="579"/>
        <end position="618"/>
    </location>
</feature>
<feature type="compositionally biased region" description="Pro residues" evidence="1">
    <location>
        <begin position="1"/>
        <end position="24"/>
    </location>
</feature>
<accession>A0A8D3WGJ0</accession>
<proteinExistence type="predicted"/>
<dbReference type="EMBL" id="CP002475">
    <property type="protein sequence ID" value="ADW04207.1"/>
    <property type="molecule type" value="Genomic_DNA"/>
</dbReference>
<dbReference type="AlphaFoldDB" id="A0A8D3WGJ0"/>
<organism evidence="3 4">
    <name type="scientific">Streptomyces pratensis (strain ATCC 33331 / IAF-45CD)</name>
    <dbReference type="NCBI Taxonomy" id="591167"/>
    <lineage>
        <taxon>Bacteria</taxon>
        <taxon>Bacillati</taxon>
        <taxon>Actinomycetota</taxon>
        <taxon>Actinomycetes</taxon>
        <taxon>Kitasatosporales</taxon>
        <taxon>Streptomycetaceae</taxon>
        <taxon>Streptomyces</taxon>
    </lineage>
</organism>
<keyword evidence="2" id="KW-0812">Transmembrane</keyword>
<evidence type="ECO:0000313" key="3">
    <source>
        <dbReference type="EMBL" id="ADW04207.1"/>
    </source>
</evidence>
<dbReference type="KEGG" id="sfa:Sfla_2779"/>
<dbReference type="Proteomes" id="UP000002066">
    <property type="component" value="Chromosome"/>
</dbReference>
<evidence type="ECO:0000256" key="1">
    <source>
        <dbReference type="SAM" id="MobiDB-lite"/>
    </source>
</evidence>
<feature type="region of interest" description="Disordered" evidence="1">
    <location>
        <begin position="1"/>
        <end position="29"/>
    </location>
</feature>